<name>A0A8J7MBI9_9RHOB</name>
<dbReference type="Pfam" id="PF22187">
    <property type="entry name" value="DUF6946"/>
    <property type="match status" value="1"/>
</dbReference>
<evidence type="ECO:0000259" key="1">
    <source>
        <dbReference type="Pfam" id="PF22187"/>
    </source>
</evidence>
<reference evidence="2" key="1">
    <citation type="submission" date="2020-12" db="EMBL/GenBank/DDBJ databases">
        <title>Bacterial taxonomy.</title>
        <authorList>
            <person name="Pan X."/>
        </authorList>
    </citation>
    <scope>NUCLEOTIDE SEQUENCE</scope>
    <source>
        <strain evidence="2">M0105</strain>
    </source>
</reference>
<evidence type="ECO:0000313" key="2">
    <source>
        <dbReference type="EMBL" id="MBK0401212.1"/>
    </source>
</evidence>
<dbReference type="InterPro" id="IPR054024">
    <property type="entry name" value="DUF6946"/>
</dbReference>
<organism evidence="2 3">
    <name type="scientific">Thermohalobaculum xanthum</name>
    <dbReference type="NCBI Taxonomy" id="2753746"/>
    <lineage>
        <taxon>Bacteria</taxon>
        <taxon>Pseudomonadati</taxon>
        <taxon>Pseudomonadota</taxon>
        <taxon>Alphaproteobacteria</taxon>
        <taxon>Rhodobacterales</taxon>
        <taxon>Paracoccaceae</taxon>
        <taxon>Thermohalobaculum</taxon>
    </lineage>
</organism>
<dbReference type="Proteomes" id="UP000655420">
    <property type="component" value="Unassembled WGS sequence"/>
</dbReference>
<keyword evidence="3" id="KW-1185">Reference proteome</keyword>
<proteinExistence type="predicted"/>
<dbReference type="EMBL" id="JAEHHL010000016">
    <property type="protein sequence ID" value="MBK0401212.1"/>
    <property type="molecule type" value="Genomic_DNA"/>
</dbReference>
<evidence type="ECO:0000313" key="3">
    <source>
        <dbReference type="Proteomes" id="UP000655420"/>
    </source>
</evidence>
<dbReference type="AlphaFoldDB" id="A0A8J7MBI9"/>
<comment type="caution">
    <text evidence="2">The sequence shown here is derived from an EMBL/GenBank/DDBJ whole genome shotgun (WGS) entry which is preliminary data.</text>
</comment>
<accession>A0A8J7MBI9</accession>
<dbReference type="RefSeq" id="WP_200613518.1">
    <property type="nucleotide sequence ID" value="NZ_JAEHHL010000016.1"/>
</dbReference>
<gene>
    <name evidence="2" type="ORF">H0I76_18590</name>
</gene>
<feature type="domain" description="DUF6946" evidence="1">
    <location>
        <begin position="12"/>
        <end position="222"/>
    </location>
</feature>
<sequence length="225" mass="24541">MAKFFCDGTQIAAPADIIPSLAGGEKHWRKGRSAFELAHAWMDADKIPPAVMCVISERPEFAAARLVEGHFERTTPIPGRGKASQTDLLALCEARGERFVLGIEGKVDETLGPLVSEWDDASPNRRARLSGLIELLEANPAGTARLRYQLLHRTAAALIEAKHFGTRHAIMLVHSFDPAHAWFDDFSNFAAWLGAPCPSPGRLSAPLNRSGVYLYLGWCADKPAA</sequence>
<protein>
    <recommendedName>
        <fullName evidence="1">DUF6946 domain-containing protein</fullName>
    </recommendedName>
</protein>